<keyword evidence="1" id="KW-1185">Reference proteome</keyword>
<dbReference type="AlphaFoldDB" id="A0A7I5E6I6"/>
<reference evidence="2" key="1">
    <citation type="submission" date="2020-12" db="UniProtKB">
        <authorList>
            <consortium name="WormBaseParasite"/>
        </authorList>
    </citation>
    <scope>IDENTIFICATION</scope>
    <source>
        <strain evidence="2">MHco3</strain>
    </source>
</reference>
<evidence type="ECO:0000313" key="1">
    <source>
        <dbReference type="Proteomes" id="UP000025227"/>
    </source>
</evidence>
<proteinExistence type="predicted"/>
<organism evidence="1 2">
    <name type="scientific">Haemonchus contortus</name>
    <name type="common">Barber pole worm</name>
    <dbReference type="NCBI Taxonomy" id="6289"/>
    <lineage>
        <taxon>Eukaryota</taxon>
        <taxon>Metazoa</taxon>
        <taxon>Ecdysozoa</taxon>
        <taxon>Nematoda</taxon>
        <taxon>Chromadorea</taxon>
        <taxon>Rhabditida</taxon>
        <taxon>Rhabditina</taxon>
        <taxon>Rhabditomorpha</taxon>
        <taxon>Strongyloidea</taxon>
        <taxon>Trichostrongylidae</taxon>
        <taxon>Haemonchus</taxon>
    </lineage>
</organism>
<protein>
    <submittedName>
        <fullName evidence="2">Uncharacterized protein</fullName>
    </submittedName>
</protein>
<dbReference type="Proteomes" id="UP000025227">
    <property type="component" value="Unplaced"/>
</dbReference>
<accession>A0A7I5E6I6</accession>
<dbReference type="WBParaSite" id="HCON_00029640-00001">
    <property type="protein sequence ID" value="HCON_00029640-00001"/>
    <property type="gene ID" value="HCON_00029640"/>
</dbReference>
<name>A0A7I5E6I6_HAECO</name>
<evidence type="ECO:0000313" key="2">
    <source>
        <dbReference type="WBParaSite" id="HCON_00029640-00001"/>
    </source>
</evidence>
<sequence>MCCNMPRSHFIISSISRIEVKVCSRLDRIWHAGLQTGTANSTKSLLIRDHLRESSQAPECGPSFLSAPSGPHVYPIQHGR</sequence>